<protein>
    <recommendedName>
        <fullName evidence="5 14">Pyruvate kinase</fullName>
        <ecNumber evidence="5 14">2.7.1.40</ecNumber>
    </recommendedName>
</protein>
<evidence type="ECO:0000256" key="1">
    <source>
        <dbReference type="ARBA" id="ARBA00001946"/>
    </source>
</evidence>
<evidence type="ECO:0000256" key="10">
    <source>
        <dbReference type="ARBA" id="ARBA00022840"/>
    </source>
</evidence>
<dbReference type="InterPro" id="IPR015795">
    <property type="entry name" value="Pyrv_Knase_C"/>
</dbReference>
<dbReference type="NCBIfam" id="NF004978">
    <property type="entry name" value="PRK06354.1"/>
    <property type="match status" value="1"/>
</dbReference>
<dbReference type="NCBIfam" id="NF006664">
    <property type="entry name" value="PRK09206.1"/>
    <property type="match status" value="1"/>
</dbReference>
<dbReference type="GO" id="GO:0005524">
    <property type="term" value="F:ATP binding"/>
    <property type="evidence" value="ECO:0007669"/>
    <property type="project" value="UniProtKB-KW"/>
</dbReference>
<comment type="pathway">
    <text evidence="3 15">Carbohydrate degradation; glycolysis; pyruvate from D-glyceraldehyde 3-phosphate: step 5/5.</text>
</comment>
<dbReference type="InterPro" id="IPR036918">
    <property type="entry name" value="Pyrv_Knase_C_sf"/>
</dbReference>
<dbReference type="Gene3D" id="2.40.33.10">
    <property type="entry name" value="PK beta-barrel domain-like"/>
    <property type="match status" value="1"/>
</dbReference>
<keyword evidence="9 15" id="KW-0418">Kinase</keyword>
<evidence type="ECO:0000256" key="12">
    <source>
        <dbReference type="ARBA" id="ARBA00023152"/>
    </source>
</evidence>
<comment type="cofactor">
    <cofactor evidence="2">
        <name>K(+)</name>
        <dbReference type="ChEBI" id="CHEBI:29103"/>
    </cofactor>
</comment>
<dbReference type="InterPro" id="IPR015793">
    <property type="entry name" value="Pyrv_Knase_brl"/>
</dbReference>
<dbReference type="InterPro" id="IPR015813">
    <property type="entry name" value="Pyrv/PenolPyrv_kinase-like_dom"/>
</dbReference>
<evidence type="ECO:0000256" key="2">
    <source>
        <dbReference type="ARBA" id="ARBA00001958"/>
    </source>
</evidence>
<dbReference type="FunFam" id="3.20.20.60:FF:000001">
    <property type="entry name" value="Pyruvate kinase"/>
    <property type="match status" value="1"/>
</dbReference>
<dbReference type="Pfam" id="PF02887">
    <property type="entry name" value="PK_C"/>
    <property type="match status" value="1"/>
</dbReference>
<dbReference type="GO" id="GO:0004743">
    <property type="term" value="F:pyruvate kinase activity"/>
    <property type="evidence" value="ECO:0007669"/>
    <property type="project" value="UniProtKB-UniRule"/>
</dbReference>
<evidence type="ECO:0000313" key="19">
    <source>
        <dbReference type="Proteomes" id="UP000031184"/>
    </source>
</evidence>
<dbReference type="Proteomes" id="UP000031184">
    <property type="component" value="Unassembled WGS sequence"/>
</dbReference>
<keyword evidence="8" id="KW-0547">Nucleotide-binding</keyword>
<keyword evidence="6 15" id="KW-0808">Transferase</keyword>
<dbReference type="SUPFAM" id="SSF50800">
    <property type="entry name" value="PK beta-barrel domain-like"/>
    <property type="match status" value="1"/>
</dbReference>
<dbReference type="SUPFAM" id="SSF52935">
    <property type="entry name" value="PK C-terminal domain-like"/>
    <property type="match status" value="1"/>
</dbReference>
<keyword evidence="13 18" id="KW-0670">Pyruvate</keyword>
<dbReference type="InterPro" id="IPR001697">
    <property type="entry name" value="Pyr_Knase"/>
</dbReference>
<keyword evidence="12 15" id="KW-0324">Glycolysis</keyword>
<evidence type="ECO:0000256" key="3">
    <source>
        <dbReference type="ARBA" id="ARBA00004997"/>
    </source>
</evidence>
<dbReference type="UniPathway" id="UPA00109">
    <property type="reaction ID" value="UER00188"/>
</dbReference>
<evidence type="ECO:0000256" key="9">
    <source>
        <dbReference type="ARBA" id="ARBA00022777"/>
    </source>
</evidence>
<evidence type="ECO:0000256" key="11">
    <source>
        <dbReference type="ARBA" id="ARBA00022842"/>
    </source>
</evidence>
<reference evidence="18 19" key="1">
    <citation type="submission" date="2013-08" db="EMBL/GenBank/DDBJ databases">
        <title>An opportunistic ruminal bacterium that causes liver abscesses in cattle.</title>
        <authorList>
            <person name="Benahmed F.H."/>
            <person name="Rasmussen M."/>
            <person name="Harbottle H."/>
            <person name="Soppet D."/>
            <person name="Nagaraja T.G."/>
            <person name="Davidson M."/>
        </authorList>
    </citation>
    <scope>NUCLEOTIDE SEQUENCE [LARGE SCALE GENOMIC DNA]</scope>
    <source>
        <strain evidence="18 19">B35</strain>
    </source>
</reference>
<feature type="domain" description="Pyruvate kinase barrel" evidence="16">
    <location>
        <begin position="1"/>
        <end position="325"/>
    </location>
</feature>
<dbReference type="GeneID" id="75076026"/>
<evidence type="ECO:0000256" key="15">
    <source>
        <dbReference type="RuleBase" id="RU000504"/>
    </source>
</evidence>
<sequence length="472" mass="50788">MKKTKIVCTIGPKTEAKETLKSLLQSGMNVMRLNFSHGDYAEHGTRIINFREAMKETGIRAALLLDTKGPEIRTIKLEGGKDVSITAGQTFTFTTDKSVIGNQNKVAVTYEGFPKDLKVGDIVLVDDGLLSMRVTKISGNEVECIAENSGDLGENKGINLPNVKVNLPALAEKDIQDLKFGCEQGVDFIAASFIRKADDVKAVRKVLEENGGAGIQIISKIENQEGLDNFEEILEASDGIMVARGDLGVEIPVEEVPFAQKMMIQRCNAVGKVVITATQMLDSMIKNPRPTRAEANDVANAIIDGTDAVMLSGETAKGKYPLEAVTVMKRIAEKTDPLILPVEDAHLEEEEITVTTAVAKGTADVAEMIGAKVIVVATASGRAARDMRRYFPSADILAITNNEKTANQLVLTRGVTSYVDGTATSLDEFYALAEKAVRELGLATAGDVIIATCGEQVYINGTTNSVKVIHIK</sequence>
<organism evidence="18 19">
    <name type="scientific">Fusobacterium necrophorum subsp. funduliforme B35</name>
    <dbReference type="NCBI Taxonomy" id="1226633"/>
    <lineage>
        <taxon>Bacteria</taxon>
        <taxon>Fusobacteriati</taxon>
        <taxon>Fusobacteriota</taxon>
        <taxon>Fusobacteriia</taxon>
        <taxon>Fusobacteriales</taxon>
        <taxon>Fusobacteriaceae</taxon>
        <taxon>Fusobacterium</taxon>
    </lineage>
</organism>
<gene>
    <name evidence="18" type="ORF">C095_05915</name>
</gene>
<keyword evidence="7" id="KW-0479">Metal-binding</keyword>
<dbReference type="Gene3D" id="3.20.20.60">
    <property type="entry name" value="Phosphoenolpyruvate-binding domains"/>
    <property type="match status" value="1"/>
</dbReference>
<dbReference type="FunFam" id="2.40.33.10:FF:000001">
    <property type="entry name" value="Pyruvate kinase"/>
    <property type="match status" value="1"/>
</dbReference>
<keyword evidence="10" id="KW-0067">ATP-binding</keyword>
<evidence type="ECO:0000256" key="5">
    <source>
        <dbReference type="ARBA" id="ARBA00012142"/>
    </source>
</evidence>
<dbReference type="InterPro" id="IPR040442">
    <property type="entry name" value="Pyrv_kinase-like_dom_sf"/>
</dbReference>
<dbReference type="GO" id="GO:0000287">
    <property type="term" value="F:magnesium ion binding"/>
    <property type="evidence" value="ECO:0007669"/>
    <property type="project" value="UniProtKB-UniRule"/>
</dbReference>
<comment type="catalytic activity">
    <reaction evidence="15">
        <text>pyruvate + ATP = phosphoenolpyruvate + ADP + H(+)</text>
        <dbReference type="Rhea" id="RHEA:18157"/>
        <dbReference type="ChEBI" id="CHEBI:15361"/>
        <dbReference type="ChEBI" id="CHEBI:15378"/>
        <dbReference type="ChEBI" id="CHEBI:30616"/>
        <dbReference type="ChEBI" id="CHEBI:58702"/>
        <dbReference type="ChEBI" id="CHEBI:456216"/>
        <dbReference type="EC" id="2.7.1.40"/>
    </reaction>
</comment>
<evidence type="ECO:0000256" key="6">
    <source>
        <dbReference type="ARBA" id="ARBA00022679"/>
    </source>
</evidence>
<dbReference type="InterPro" id="IPR018209">
    <property type="entry name" value="Pyrv_Knase_AS"/>
</dbReference>
<dbReference type="PROSITE" id="PS00110">
    <property type="entry name" value="PYRUVATE_KINASE"/>
    <property type="match status" value="1"/>
</dbReference>
<evidence type="ECO:0000256" key="8">
    <source>
        <dbReference type="ARBA" id="ARBA00022741"/>
    </source>
</evidence>
<dbReference type="SUPFAM" id="SSF51621">
    <property type="entry name" value="Phosphoenolpyruvate/pyruvate domain"/>
    <property type="match status" value="1"/>
</dbReference>
<dbReference type="AlphaFoldDB" id="A0A017H2R6"/>
<dbReference type="GO" id="GO:0030955">
    <property type="term" value="F:potassium ion binding"/>
    <property type="evidence" value="ECO:0007669"/>
    <property type="project" value="UniProtKB-UniRule"/>
</dbReference>
<name>A0A017H2R6_9FUSO</name>
<keyword evidence="11 15" id="KW-0460">Magnesium</keyword>
<dbReference type="EC" id="2.7.1.40" evidence="5 14"/>
<evidence type="ECO:0000256" key="4">
    <source>
        <dbReference type="ARBA" id="ARBA00008663"/>
    </source>
</evidence>
<dbReference type="PRINTS" id="PR01050">
    <property type="entry name" value="PYRUVTKNASE"/>
</dbReference>
<dbReference type="InterPro" id="IPR011037">
    <property type="entry name" value="Pyrv_Knase-like_insert_dom_sf"/>
</dbReference>
<evidence type="ECO:0000256" key="7">
    <source>
        <dbReference type="ARBA" id="ARBA00022723"/>
    </source>
</evidence>
<dbReference type="Gene3D" id="3.40.1380.20">
    <property type="entry name" value="Pyruvate kinase, C-terminal domain"/>
    <property type="match status" value="1"/>
</dbReference>
<dbReference type="Pfam" id="PF00224">
    <property type="entry name" value="PK"/>
    <property type="match status" value="1"/>
</dbReference>
<evidence type="ECO:0000256" key="14">
    <source>
        <dbReference type="NCBIfam" id="TIGR01064"/>
    </source>
</evidence>
<dbReference type="NCBIfam" id="TIGR01064">
    <property type="entry name" value="pyruv_kin"/>
    <property type="match status" value="1"/>
</dbReference>
<dbReference type="OrthoDB" id="9812123at2"/>
<dbReference type="EMBL" id="AUZI01000013">
    <property type="protein sequence ID" value="KID49255.1"/>
    <property type="molecule type" value="Genomic_DNA"/>
</dbReference>
<dbReference type="GO" id="GO:0006950">
    <property type="term" value="P:response to stress"/>
    <property type="evidence" value="ECO:0007669"/>
    <property type="project" value="UniProtKB-ARBA"/>
</dbReference>
<evidence type="ECO:0000256" key="13">
    <source>
        <dbReference type="ARBA" id="ARBA00023317"/>
    </source>
</evidence>
<feature type="domain" description="Pyruvate kinase C-terminal" evidence="17">
    <location>
        <begin position="357"/>
        <end position="469"/>
    </location>
</feature>
<dbReference type="PANTHER" id="PTHR11817">
    <property type="entry name" value="PYRUVATE KINASE"/>
    <property type="match status" value="1"/>
</dbReference>
<evidence type="ECO:0000259" key="17">
    <source>
        <dbReference type="Pfam" id="PF02887"/>
    </source>
</evidence>
<comment type="caution">
    <text evidence="18">The sequence shown here is derived from an EMBL/GenBank/DDBJ whole genome shotgun (WGS) entry which is preliminary data.</text>
</comment>
<dbReference type="NCBIfam" id="NF004491">
    <property type="entry name" value="PRK05826.1"/>
    <property type="match status" value="1"/>
</dbReference>
<dbReference type="RefSeq" id="WP_005960309.1">
    <property type="nucleotide sequence ID" value="NZ_AOJP01000013.1"/>
</dbReference>
<comment type="similarity">
    <text evidence="4 15">Belongs to the pyruvate kinase family.</text>
</comment>
<evidence type="ECO:0000313" key="18">
    <source>
        <dbReference type="EMBL" id="KID49255.1"/>
    </source>
</evidence>
<proteinExistence type="inferred from homology"/>
<dbReference type="GO" id="GO:0016301">
    <property type="term" value="F:kinase activity"/>
    <property type="evidence" value="ECO:0007669"/>
    <property type="project" value="UniProtKB-KW"/>
</dbReference>
<evidence type="ECO:0000259" key="16">
    <source>
        <dbReference type="Pfam" id="PF00224"/>
    </source>
</evidence>
<dbReference type="InterPro" id="IPR015806">
    <property type="entry name" value="Pyrv_Knase_insert_dom_sf"/>
</dbReference>
<dbReference type="PATRIC" id="fig|1226633.4.peg.1192"/>
<accession>A0A017H2R6</accession>
<comment type="cofactor">
    <cofactor evidence="1">
        <name>Mg(2+)</name>
        <dbReference type="ChEBI" id="CHEBI:18420"/>
    </cofactor>
</comment>